<organism evidence="1 2">
    <name type="scientific">Archaeoglobus fulgidus DSM 8774</name>
    <dbReference type="NCBI Taxonomy" id="1344584"/>
    <lineage>
        <taxon>Archaea</taxon>
        <taxon>Methanobacteriati</taxon>
        <taxon>Methanobacteriota</taxon>
        <taxon>Archaeoglobi</taxon>
        <taxon>Archaeoglobales</taxon>
        <taxon>Archaeoglobaceae</taxon>
        <taxon>Archaeoglobus</taxon>
    </lineage>
</organism>
<sequence length="85" mass="9880">MPICRVADQLRKAWFFLPKQGAKEIPKLRSEVGLPSSYFGEQRKDNPIAKNARFRVDNVVPDLEKPIEVYVNEKKVAEIAIRRRN</sequence>
<accession>A0A075WC59</accession>
<evidence type="ECO:0000313" key="1">
    <source>
        <dbReference type="EMBL" id="AIG97117.1"/>
    </source>
</evidence>
<dbReference type="Proteomes" id="UP000028501">
    <property type="component" value="Chromosome"/>
</dbReference>
<dbReference type="EMBL" id="CP006577">
    <property type="protein sequence ID" value="AIG97117.1"/>
    <property type="molecule type" value="Genomic_DNA"/>
</dbReference>
<protein>
    <submittedName>
        <fullName evidence="1">Uncharacterized protein</fullName>
    </submittedName>
</protein>
<name>A0A075WC59_ARCFL</name>
<dbReference type="HOGENOM" id="CLU_2504772_0_0_2"/>
<dbReference type="KEGG" id="afg:AFULGI_00002910"/>
<gene>
    <name evidence="1" type="ORF">AFULGI_00002910</name>
</gene>
<evidence type="ECO:0000313" key="2">
    <source>
        <dbReference type="Proteomes" id="UP000028501"/>
    </source>
</evidence>
<dbReference type="AlphaFoldDB" id="A0A075WC59"/>
<proteinExistence type="predicted"/>
<reference evidence="1 2" key="1">
    <citation type="submission" date="2013-07" db="EMBL/GenBank/DDBJ databases">
        <title>Genome of Archaeoglobus fulgidus.</title>
        <authorList>
            <person name="Fiebig A."/>
            <person name="Birkeland N.-K."/>
        </authorList>
    </citation>
    <scope>NUCLEOTIDE SEQUENCE [LARGE SCALE GENOMIC DNA]</scope>
    <source>
        <strain evidence="1 2">DSM 8774</strain>
    </source>
</reference>